<dbReference type="GeneID" id="49869351"/>
<dbReference type="RefSeq" id="WP_016711245.1">
    <property type="nucleotide sequence ID" value="NZ_CP022562.1"/>
</dbReference>
<protein>
    <submittedName>
        <fullName evidence="1">Uncharacterized protein</fullName>
    </submittedName>
</protein>
<evidence type="ECO:0000313" key="1">
    <source>
        <dbReference type="EMBL" id="OAH47316.1"/>
    </source>
</evidence>
<dbReference type="EMBL" id="LSTU01000049">
    <property type="protein sequence ID" value="OAH47316.1"/>
    <property type="molecule type" value="Genomic_DNA"/>
</dbReference>
<proteinExistence type="predicted"/>
<name>A0AAP7KEF0_9PSED</name>
<dbReference type="AlphaFoldDB" id="A0AAP7KEF0"/>
<sequence length="63" mass="6745">MSNVTRLRHVLPLSTDVVVATNALDTALIKAIDVAKEAGLAQRLLVGLLHGHAHGESHRMVAR</sequence>
<reference evidence="2" key="1">
    <citation type="submission" date="2016-02" db="EMBL/GenBank/DDBJ databases">
        <title>Dietzia cinnamea strain CD11_5 genome sequencing and assembly.</title>
        <authorList>
            <person name="Kaur G."/>
            <person name="Nair G.R."/>
            <person name="Mayilraj S."/>
        </authorList>
    </citation>
    <scope>NUCLEOTIDE SEQUENCE [LARGE SCALE GENOMIC DNA]</scope>
    <source>
        <strain evidence="2">CD10_2</strain>
    </source>
</reference>
<comment type="caution">
    <text evidence="1">The sequence shown here is derived from an EMBL/GenBank/DDBJ whole genome shotgun (WGS) entry which is preliminary data.</text>
</comment>
<accession>A0AAP7KEF0</accession>
<evidence type="ECO:0000313" key="2">
    <source>
        <dbReference type="Proteomes" id="UP000077242"/>
    </source>
</evidence>
<organism evidence="1 2">
    <name type="scientific">Pseudomonas monteilii</name>
    <dbReference type="NCBI Taxonomy" id="76759"/>
    <lineage>
        <taxon>Bacteria</taxon>
        <taxon>Pseudomonadati</taxon>
        <taxon>Pseudomonadota</taxon>
        <taxon>Gammaproteobacteria</taxon>
        <taxon>Pseudomonadales</taxon>
        <taxon>Pseudomonadaceae</taxon>
        <taxon>Pseudomonas</taxon>
    </lineage>
</organism>
<gene>
    <name evidence="1" type="ORF">AYJ70_27320</name>
</gene>
<dbReference type="Proteomes" id="UP000077242">
    <property type="component" value="Unassembled WGS sequence"/>
</dbReference>